<name>A0ACB6ZW59_THEGA</name>
<reference evidence="1" key="1">
    <citation type="submission" date="2019-10" db="EMBL/GenBank/DDBJ databases">
        <authorList>
            <consortium name="DOE Joint Genome Institute"/>
            <person name="Kuo A."/>
            <person name="Miyauchi S."/>
            <person name="Kiss E."/>
            <person name="Drula E."/>
            <person name="Kohler A."/>
            <person name="Sanchez-Garcia M."/>
            <person name="Andreopoulos B."/>
            <person name="Barry K.W."/>
            <person name="Bonito G."/>
            <person name="Buee M."/>
            <person name="Carver A."/>
            <person name="Chen C."/>
            <person name="Cichocki N."/>
            <person name="Clum A."/>
            <person name="Culley D."/>
            <person name="Crous P.W."/>
            <person name="Fauchery L."/>
            <person name="Girlanda M."/>
            <person name="Hayes R."/>
            <person name="Keri Z."/>
            <person name="Labutti K."/>
            <person name="Lipzen A."/>
            <person name="Lombard V."/>
            <person name="Magnuson J."/>
            <person name="Maillard F."/>
            <person name="Morin E."/>
            <person name="Murat C."/>
            <person name="Nolan M."/>
            <person name="Ohm R."/>
            <person name="Pangilinan J."/>
            <person name="Pereira M."/>
            <person name="Perotto S."/>
            <person name="Peter M."/>
            <person name="Riley R."/>
            <person name="Sitrit Y."/>
            <person name="Stielow B."/>
            <person name="Szollosi G."/>
            <person name="Zifcakova L."/>
            <person name="Stursova M."/>
            <person name="Spatafora J.W."/>
            <person name="Tedersoo L."/>
            <person name="Vaario L.-M."/>
            <person name="Yamada A."/>
            <person name="Yan M."/>
            <person name="Wang P."/>
            <person name="Xu J."/>
            <person name="Bruns T."/>
            <person name="Baldrian P."/>
            <person name="Vilgalys R."/>
            <person name="Henrissat B."/>
            <person name="Grigoriev I.V."/>
            <person name="Hibbett D."/>
            <person name="Nagy L.G."/>
            <person name="Martin F.M."/>
        </authorList>
    </citation>
    <scope>NUCLEOTIDE SEQUENCE</scope>
    <source>
        <strain evidence="1">P2</strain>
    </source>
</reference>
<evidence type="ECO:0000313" key="1">
    <source>
        <dbReference type="EMBL" id="KAF9653886.1"/>
    </source>
</evidence>
<organism evidence="1 2">
    <name type="scientific">Thelephora ganbajun</name>
    <name type="common">Ganba fungus</name>
    <dbReference type="NCBI Taxonomy" id="370292"/>
    <lineage>
        <taxon>Eukaryota</taxon>
        <taxon>Fungi</taxon>
        <taxon>Dikarya</taxon>
        <taxon>Basidiomycota</taxon>
        <taxon>Agaricomycotina</taxon>
        <taxon>Agaricomycetes</taxon>
        <taxon>Thelephorales</taxon>
        <taxon>Thelephoraceae</taxon>
        <taxon>Thelephora</taxon>
    </lineage>
</organism>
<protein>
    <submittedName>
        <fullName evidence="1">Uncharacterized protein</fullName>
    </submittedName>
</protein>
<sequence length="314" mass="34166">MSSSGTSGNPYAPKLPPVVLFLEHLGYSTLLFGLVTTFTAMNVRLQQLSYIDNREFPGVPNVLPPGPIGWSLHMYSTPLVIVPNACFIIANWLADGLLMYRCYVIYNMQRWVMIFPVTLYLGSVSMGILTLYLASQPNSNLWRGITVNFGLPYFTISVALNVLLTLMISARLILHSRNIRGAMGSTSGINSFYRAIVTMLVESSAIYAVTSLLFIGPYAANNYASDIFLPILAEIQVIAPLLIIRRVATHSALTSTTVVSGAPTASGMTFRARTAGQTTTASSALPADYPLGSMDNKYGNRGFEETTIDLPVKV</sequence>
<proteinExistence type="predicted"/>
<comment type="caution">
    <text evidence="1">The sequence shown here is derived from an EMBL/GenBank/DDBJ whole genome shotgun (WGS) entry which is preliminary data.</text>
</comment>
<reference evidence="1" key="2">
    <citation type="journal article" date="2020" name="Nat. Commun.">
        <title>Large-scale genome sequencing of mycorrhizal fungi provides insights into the early evolution of symbiotic traits.</title>
        <authorList>
            <person name="Miyauchi S."/>
            <person name="Kiss E."/>
            <person name="Kuo A."/>
            <person name="Drula E."/>
            <person name="Kohler A."/>
            <person name="Sanchez-Garcia M."/>
            <person name="Morin E."/>
            <person name="Andreopoulos B."/>
            <person name="Barry K.W."/>
            <person name="Bonito G."/>
            <person name="Buee M."/>
            <person name="Carver A."/>
            <person name="Chen C."/>
            <person name="Cichocki N."/>
            <person name="Clum A."/>
            <person name="Culley D."/>
            <person name="Crous P.W."/>
            <person name="Fauchery L."/>
            <person name="Girlanda M."/>
            <person name="Hayes R.D."/>
            <person name="Keri Z."/>
            <person name="LaButti K."/>
            <person name="Lipzen A."/>
            <person name="Lombard V."/>
            <person name="Magnuson J."/>
            <person name="Maillard F."/>
            <person name="Murat C."/>
            <person name="Nolan M."/>
            <person name="Ohm R.A."/>
            <person name="Pangilinan J."/>
            <person name="Pereira M.F."/>
            <person name="Perotto S."/>
            <person name="Peter M."/>
            <person name="Pfister S."/>
            <person name="Riley R."/>
            <person name="Sitrit Y."/>
            <person name="Stielow J.B."/>
            <person name="Szollosi G."/>
            <person name="Zifcakova L."/>
            <person name="Stursova M."/>
            <person name="Spatafora J.W."/>
            <person name="Tedersoo L."/>
            <person name="Vaario L.M."/>
            <person name="Yamada A."/>
            <person name="Yan M."/>
            <person name="Wang P."/>
            <person name="Xu J."/>
            <person name="Bruns T."/>
            <person name="Baldrian P."/>
            <person name="Vilgalys R."/>
            <person name="Dunand C."/>
            <person name="Henrissat B."/>
            <person name="Grigoriev I.V."/>
            <person name="Hibbett D."/>
            <person name="Nagy L.G."/>
            <person name="Martin F.M."/>
        </authorList>
    </citation>
    <scope>NUCLEOTIDE SEQUENCE</scope>
    <source>
        <strain evidence="1">P2</strain>
    </source>
</reference>
<gene>
    <name evidence="1" type="ORF">BDM02DRAFT_3125341</name>
</gene>
<dbReference type="EMBL" id="MU117962">
    <property type="protein sequence ID" value="KAF9653886.1"/>
    <property type="molecule type" value="Genomic_DNA"/>
</dbReference>
<evidence type="ECO:0000313" key="2">
    <source>
        <dbReference type="Proteomes" id="UP000886501"/>
    </source>
</evidence>
<keyword evidence="2" id="KW-1185">Reference proteome</keyword>
<dbReference type="Proteomes" id="UP000886501">
    <property type="component" value="Unassembled WGS sequence"/>
</dbReference>
<accession>A0ACB6ZW59</accession>